<feature type="transmembrane region" description="Helical" evidence="7">
    <location>
        <begin position="102"/>
        <end position="123"/>
    </location>
</feature>
<dbReference type="GO" id="GO:0005886">
    <property type="term" value="C:plasma membrane"/>
    <property type="evidence" value="ECO:0007669"/>
    <property type="project" value="UniProtKB-SubCell"/>
</dbReference>
<gene>
    <name evidence="10" type="ORF">HD592_000088</name>
</gene>
<keyword evidence="2 7" id="KW-0813">Transport</keyword>
<feature type="domain" description="ABC transmembrane type-1" evidence="9">
    <location>
        <begin position="98"/>
        <end position="310"/>
    </location>
</feature>
<accession>A0A923E086</accession>
<dbReference type="Proteomes" id="UP000617426">
    <property type="component" value="Unassembled WGS sequence"/>
</dbReference>
<comment type="subcellular location">
    <subcellularLocation>
        <location evidence="1 7">Cell membrane</location>
        <topology evidence="1 7">Multi-pass membrane protein</topology>
    </subcellularLocation>
</comment>
<dbReference type="RefSeq" id="WP_184451234.1">
    <property type="nucleotide sequence ID" value="NZ_JACHMK010000001.1"/>
</dbReference>
<evidence type="ECO:0000259" key="9">
    <source>
        <dbReference type="PROSITE" id="PS50928"/>
    </source>
</evidence>
<feature type="transmembrane region" description="Helical" evidence="7">
    <location>
        <begin position="182"/>
        <end position="203"/>
    </location>
</feature>
<comment type="caution">
    <text evidence="10">The sequence shown here is derived from an EMBL/GenBank/DDBJ whole genome shotgun (WGS) entry which is preliminary data.</text>
</comment>
<dbReference type="SUPFAM" id="SSF161098">
    <property type="entry name" value="MetI-like"/>
    <property type="match status" value="1"/>
</dbReference>
<feature type="transmembrane region" description="Helical" evidence="7">
    <location>
        <begin position="130"/>
        <end position="151"/>
    </location>
</feature>
<keyword evidence="5 7" id="KW-1133">Transmembrane helix</keyword>
<keyword evidence="3" id="KW-1003">Cell membrane</keyword>
<dbReference type="InterPro" id="IPR000515">
    <property type="entry name" value="MetI-like"/>
</dbReference>
<evidence type="ECO:0000256" key="3">
    <source>
        <dbReference type="ARBA" id="ARBA00022475"/>
    </source>
</evidence>
<dbReference type="Pfam" id="PF00528">
    <property type="entry name" value="BPD_transp_1"/>
    <property type="match status" value="1"/>
</dbReference>
<protein>
    <submittedName>
        <fullName evidence="10">Multiple sugar transport system permease protein</fullName>
    </submittedName>
</protein>
<sequence length="322" mass="34943">MTTPPLTGGKRGRLVEDARKPSARSASSTTAPWRRKDSYWAVFFLAPQFIGTVVFTLIPFLLAFALAFTDWNGFGPLRFIGFANFTKQIGDPLFIRAVANTLGLAAITVPVGLFLAIVIAVLLNRIRSKTVYMMMFFAPVVTSSVAVALIWQQLLRVDGALSTTIAAITGLDSPDWLNDPRLTLVAVSAVTIWSSLGLNVVIFQAGLQNISPSVLEAASIDGASALRCFRSVTLPMLSPTIFFQSIIAFISSLQAFDIVFVLVKNAGPDNATRTIVYHIYELGLEKGQMGMSSAAAVILLILSAAITIIQFGFEKRFVHYEN</sequence>
<dbReference type="PANTHER" id="PTHR30193">
    <property type="entry name" value="ABC TRANSPORTER PERMEASE PROTEIN"/>
    <property type="match status" value="1"/>
</dbReference>
<evidence type="ECO:0000256" key="8">
    <source>
        <dbReference type="SAM" id="MobiDB-lite"/>
    </source>
</evidence>
<keyword evidence="10" id="KW-0762">Sugar transport</keyword>
<evidence type="ECO:0000256" key="4">
    <source>
        <dbReference type="ARBA" id="ARBA00022692"/>
    </source>
</evidence>
<dbReference type="InterPro" id="IPR035906">
    <property type="entry name" value="MetI-like_sf"/>
</dbReference>
<dbReference type="PROSITE" id="PS50928">
    <property type="entry name" value="ABC_TM1"/>
    <property type="match status" value="1"/>
</dbReference>
<evidence type="ECO:0000256" key="6">
    <source>
        <dbReference type="ARBA" id="ARBA00023136"/>
    </source>
</evidence>
<feature type="region of interest" description="Disordered" evidence="8">
    <location>
        <begin position="1"/>
        <end position="29"/>
    </location>
</feature>
<name>A0A923E086_9ACTO</name>
<proteinExistence type="inferred from homology"/>
<evidence type="ECO:0000256" key="5">
    <source>
        <dbReference type="ARBA" id="ARBA00022989"/>
    </source>
</evidence>
<dbReference type="EMBL" id="JACHMK010000001">
    <property type="protein sequence ID" value="MBB6333523.1"/>
    <property type="molecule type" value="Genomic_DNA"/>
</dbReference>
<evidence type="ECO:0000256" key="2">
    <source>
        <dbReference type="ARBA" id="ARBA00022448"/>
    </source>
</evidence>
<dbReference type="CDD" id="cd06261">
    <property type="entry name" value="TM_PBP2"/>
    <property type="match status" value="1"/>
</dbReference>
<evidence type="ECO:0000313" key="10">
    <source>
        <dbReference type="EMBL" id="MBB6333523.1"/>
    </source>
</evidence>
<keyword evidence="11" id="KW-1185">Reference proteome</keyword>
<evidence type="ECO:0000256" key="1">
    <source>
        <dbReference type="ARBA" id="ARBA00004651"/>
    </source>
</evidence>
<dbReference type="PANTHER" id="PTHR30193:SF37">
    <property type="entry name" value="INNER MEMBRANE ABC TRANSPORTER PERMEASE PROTEIN YCJO"/>
    <property type="match status" value="1"/>
</dbReference>
<dbReference type="Gene3D" id="1.10.3720.10">
    <property type="entry name" value="MetI-like"/>
    <property type="match status" value="1"/>
</dbReference>
<feature type="transmembrane region" description="Helical" evidence="7">
    <location>
        <begin position="39"/>
        <end position="68"/>
    </location>
</feature>
<feature type="transmembrane region" description="Helical" evidence="7">
    <location>
        <begin position="294"/>
        <end position="313"/>
    </location>
</feature>
<keyword evidence="6 7" id="KW-0472">Membrane</keyword>
<dbReference type="GO" id="GO:0055085">
    <property type="term" value="P:transmembrane transport"/>
    <property type="evidence" value="ECO:0007669"/>
    <property type="project" value="InterPro"/>
</dbReference>
<comment type="similarity">
    <text evidence="7">Belongs to the binding-protein-dependent transport system permease family.</text>
</comment>
<keyword evidence="4 7" id="KW-0812">Transmembrane</keyword>
<dbReference type="AlphaFoldDB" id="A0A923E086"/>
<organism evidence="10 11">
    <name type="scientific">Schaalia hyovaginalis</name>
    <dbReference type="NCBI Taxonomy" id="29316"/>
    <lineage>
        <taxon>Bacteria</taxon>
        <taxon>Bacillati</taxon>
        <taxon>Actinomycetota</taxon>
        <taxon>Actinomycetes</taxon>
        <taxon>Actinomycetales</taxon>
        <taxon>Actinomycetaceae</taxon>
        <taxon>Schaalia</taxon>
    </lineage>
</organism>
<feature type="transmembrane region" description="Helical" evidence="7">
    <location>
        <begin position="241"/>
        <end position="263"/>
    </location>
</feature>
<reference evidence="10" key="1">
    <citation type="submission" date="2020-08" db="EMBL/GenBank/DDBJ databases">
        <title>Sequencing the genomes of 1000 actinobacteria strains.</title>
        <authorList>
            <person name="Klenk H.-P."/>
        </authorList>
    </citation>
    <scope>NUCLEOTIDE SEQUENCE</scope>
    <source>
        <strain evidence="10">DSM 10695</strain>
    </source>
</reference>
<evidence type="ECO:0000313" key="11">
    <source>
        <dbReference type="Proteomes" id="UP000617426"/>
    </source>
</evidence>
<evidence type="ECO:0000256" key="7">
    <source>
        <dbReference type="RuleBase" id="RU363032"/>
    </source>
</evidence>
<dbReference type="InterPro" id="IPR051393">
    <property type="entry name" value="ABC_transporter_permease"/>
</dbReference>